<proteinExistence type="predicted"/>
<evidence type="ECO:0000313" key="7">
    <source>
        <dbReference type="EMBL" id="ABJ86324.1"/>
    </source>
</evidence>
<dbReference type="Gene3D" id="2.60.120.230">
    <property type="match status" value="1"/>
</dbReference>
<keyword evidence="2 5" id="KW-0479">Metal-binding</keyword>
<dbReference type="SUPFAM" id="SSF46626">
    <property type="entry name" value="Cytochrome c"/>
    <property type="match status" value="1"/>
</dbReference>
<dbReference type="InterPro" id="IPR014784">
    <property type="entry name" value="Cu2_ascorb_mOase-like_C"/>
</dbReference>
<dbReference type="InParanoid" id="Q01VJ1"/>
<dbReference type="SUPFAM" id="SSF49742">
    <property type="entry name" value="PHM/PNGase F"/>
    <property type="match status" value="2"/>
</dbReference>
<dbReference type="KEGG" id="sus:Acid_5375"/>
<dbReference type="InterPro" id="IPR036939">
    <property type="entry name" value="Cu2_ascorb_mOase_N_sf"/>
</dbReference>
<keyword evidence="3 5" id="KW-0408">Iron</keyword>
<dbReference type="AlphaFoldDB" id="Q01VJ1"/>
<dbReference type="eggNOG" id="COG2010">
    <property type="taxonomic scope" value="Bacteria"/>
</dbReference>
<reference evidence="7" key="1">
    <citation type="submission" date="2006-10" db="EMBL/GenBank/DDBJ databases">
        <title>Complete sequence of Solibacter usitatus Ellin6076.</title>
        <authorList>
            <consortium name="US DOE Joint Genome Institute"/>
            <person name="Copeland A."/>
            <person name="Lucas S."/>
            <person name="Lapidus A."/>
            <person name="Barry K."/>
            <person name="Detter J.C."/>
            <person name="Glavina del Rio T."/>
            <person name="Hammon N."/>
            <person name="Israni S."/>
            <person name="Dalin E."/>
            <person name="Tice H."/>
            <person name="Pitluck S."/>
            <person name="Thompson L.S."/>
            <person name="Brettin T."/>
            <person name="Bruce D."/>
            <person name="Han C."/>
            <person name="Tapia R."/>
            <person name="Gilna P."/>
            <person name="Schmutz J."/>
            <person name="Larimer F."/>
            <person name="Land M."/>
            <person name="Hauser L."/>
            <person name="Kyrpides N."/>
            <person name="Mikhailova N."/>
            <person name="Janssen P.H."/>
            <person name="Kuske C.R."/>
            <person name="Richardson P."/>
        </authorList>
    </citation>
    <scope>NUCLEOTIDE SEQUENCE</scope>
    <source>
        <strain evidence="7">Ellin6076</strain>
    </source>
</reference>
<dbReference type="GO" id="GO:0005507">
    <property type="term" value="F:copper ion binding"/>
    <property type="evidence" value="ECO:0007669"/>
    <property type="project" value="InterPro"/>
</dbReference>
<feature type="domain" description="Cytochrome c" evidence="6">
    <location>
        <begin position="8"/>
        <end position="99"/>
    </location>
</feature>
<protein>
    <recommendedName>
        <fullName evidence="6">Cytochrome c domain-containing protein</fullName>
    </recommendedName>
</protein>
<dbReference type="GO" id="GO:0020037">
    <property type="term" value="F:heme binding"/>
    <property type="evidence" value="ECO:0007669"/>
    <property type="project" value="InterPro"/>
</dbReference>
<dbReference type="EMBL" id="CP000473">
    <property type="protein sequence ID" value="ABJ86324.1"/>
    <property type="molecule type" value="Genomic_DNA"/>
</dbReference>
<accession>Q01VJ1</accession>
<dbReference type="GO" id="GO:0009055">
    <property type="term" value="F:electron transfer activity"/>
    <property type="evidence" value="ECO:0007669"/>
    <property type="project" value="InterPro"/>
</dbReference>
<gene>
    <name evidence="7" type="ordered locus">Acid_5375</name>
</gene>
<keyword evidence="4" id="KW-1015">Disulfide bond</keyword>
<evidence type="ECO:0000256" key="3">
    <source>
        <dbReference type="ARBA" id="ARBA00023004"/>
    </source>
</evidence>
<dbReference type="Gene3D" id="2.60.120.310">
    <property type="entry name" value="Copper type II, ascorbate-dependent monooxygenase, N-terminal domain"/>
    <property type="match status" value="1"/>
</dbReference>
<evidence type="ECO:0000256" key="1">
    <source>
        <dbReference type="ARBA" id="ARBA00022617"/>
    </source>
</evidence>
<evidence type="ECO:0000256" key="4">
    <source>
        <dbReference type="ARBA" id="ARBA00023157"/>
    </source>
</evidence>
<evidence type="ECO:0000256" key="2">
    <source>
        <dbReference type="ARBA" id="ARBA00022723"/>
    </source>
</evidence>
<dbReference type="PROSITE" id="PS51007">
    <property type="entry name" value="CYTC"/>
    <property type="match status" value="1"/>
</dbReference>
<dbReference type="InterPro" id="IPR008977">
    <property type="entry name" value="PHM/PNGase_F_dom_sf"/>
</dbReference>
<evidence type="ECO:0000256" key="5">
    <source>
        <dbReference type="PROSITE-ProRule" id="PRU00433"/>
    </source>
</evidence>
<dbReference type="HOGENOM" id="CLU_039620_0_0_0"/>
<organism evidence="7">
    <name type="scientific">Solibacter usitatus (strain Ellin6076)</name>
    <dbReference type="NCBI Taxonomy" id="234267"/>
    <lineage>
        <taxon>Bacteria</taxon>
        <taxon>Pseudomonadati</taxon>
        <taxon>Acidobacteriota</taxon>
        <taxon>Terriglobia</taxon>
        <taxon>Bryobacterales</taxon>
        <taxon>Solibacteraceae</taxon>
        <taxon>Candidatus Solibacter</taxon>
    </lineage>
</organism>
<dbReference type="GO" id="GO:0016715">
    <property type="term" value="F:oxidoreductase activity, acting on paired donors, with incorporation or reduction of molecular oxygen, reduced ascorbate as one donor, and incorporation of one atom of oxygen"/>
    <property type="evidence" value="ECO:0007669"/>
    <property type="project" value="InterPro"/>
</dbReference>
<dbReference type="InterPro" id="IPR009056">
    <property type="entry name" value="Cyt_c-like_dom"/>
</dbReference>
<dbReference type="InterPro" id="IPR036909">
    <property type="entry name" value="Cyt_c-like_dom_sf"/>
</dbReference>
<name>Q01VJ1_SOLUE</name>
<keyword evidence="1 5" id="KW-0349">Heme</keyword>
<evidence type="ECO:0000259" key="6">
    <source>
        <dbReference type="PROSITE" id="PS51007"/>
    </source>
</evidence>
<sequence length="432" mass="47666">MGAWGVLAAPLPKEATFHKHVEPVLQARCQNCHRPGEAAPMSLLTYKDARPWAKAIKEAVLVRKMPPWFADPKHGEFANDRRLSQEEIDTLTAWVDGGAKEGDPKDAPKPLTFAEGWSIGKPDAIVEMPTAVEVPASGTVDYTYIVVPTGFTEDKWVDRVEVRPGAKSVVHHIVMLVRPPGVKYMADAKPGIPYIPPKQEGKHQEDTGRGQFQFTGAIEMIGVYVPGGLAYEVGPGQARFIPKGSDVIFQMHYTATGKAAADRSRIGFVFSKEPPKERVVNTFVGNLNLHIPPGVADHPVTARVTLYEDTKLLSLFPHMHVRGKAFEYKATYPTGETETLLTVPKYDFNWQLTYYLKEPKVLPKGTVLECVAHFDNSANNPFNPDPKSDVYWGEQTWEEMLAGFVDLAMPVGKTMRDVAAPKKPQPATGGAQ</sequence>
<dbReference type="STRING" id="234267.Acid_5375"/>